<proteinExistence type="predicted"/>
<dbReference type="InterPro" id="IPR005804">
    <property type="entry name" value="FA_desaturase_dom"/>
</dbReference>
<dbReference type="Pfam" id="PF00487">
    <property type="entry name" value="FA_desaturase"/>
    <property type="match status" value="1"/>
</dbReference>
<dbReference type="GO" id="GO:0016717">
    <property type="term" value="F:oxidoreductase activity, acting on paired donors, with oxidation of a pair of donors resulting in the reduction of molecular oxygen to two molecules of water"/>
    <property type="evidence" value="ECO:0007669"/>
    <property type="project" value="TreeGrafter"/>
</dbReference>
<protein>
    <submittedName>
        <fullName evidence="4">Acyl-CoA desaturase</fullName>
    </submittedName>
</protein>
<feature type="transmembrane region" description="Helical" evidence="1">
    <location>
        <begin position="233"/>
        <end position="258"/>
    </location>
</feature>
<dbReference type="AlphaFoldDB" id="A0A4U3FGS2"/>
<dbReference type="STRING" id="1219360.GCA_001571305_01717"/>
<feature type="transmembrane region" description="Helical" evidence="1">
    <location>
        <begin position="166"/>
        <end position="186"/>
    </location>
</feature>
<accession>A0A4U3FGS2</accession>
<keyword evidence="1" id="KW-0812">Transmembrane</keyword>
<name>A0A4U3FGS2_9GAMM</name>
<reference evidence="3 6" key="2">
    <citation type="journal article" date="2020" name="FEMS Microbiol. Ecol.">
        <title>Temporal dynamics of bacterial communities during seed development and maturation.</title>
        <authorList>
            <person name="Chesneau G."/>
            <person name="Torres-Cortes G."/>
            <person name="Briand M."/>
            <person name="Darrasse A."/>
            <person name="Preveaux A."/>
            <person name="Marais C."/>
            <person name="Jacques M.A."/>
            <person name="Shade A."/>
            <person name="Barret M."/>
        </authorList>
    </citation>
    <scope>NUCLEOTIDE SEQUENCE [LARGE SCALE GENOMIC DNA]</scope>
    <source>
        <strain evidence="3 6">CFBP13732</strain>
    </source>
</reference>
<dbReference type="CDD" id="cd03506">
    <property type="entry name" value="Delta6-FADS-like"/>
    <property type="match status" value="1"/>
</dbReference>
<keyword evidence="1" id="KW-0472">Membrane</keyword>
<evidence type="ECO:0000259" key="2">
    <source>
        <dbReference type="Pfam" id="PF00487"/>
    </source>
</evidence>
<dbReference type="OrthoDB" id="104711at2"/>
<dbReference type="GeneID" id="67475464"/>
<gene>
    <name evidence="4" type="ORF">EpCFBP13511_07645</name>
    <name evidence="3" type="ORF">IFT93_11330</name>
</gene>
<evidence type="ECO:0000256" key="1">
    <source>
        <dbReference type="SAM" id="Phobius"/>
    </source>
</evidence>
<dbReference type="Proteomes" id="UP000306393">
    <property type="component" value="Unassembled WGS sequence"/>
</dbReference>
<comment type="caution">
    <text evidence="4">The sequence shown here is derived from an EMBL/GenBank/DDBJ whole genome shotgun (WGS) entry which is preliminary data.</text>
</comment>
<evidence type="ECO:0000313" key="6">
    <source>
        <dbReference type="Proteomes" id="UP000661012"/>
    </source>
</evidence>
<keyword evidence="6" id="KW-1185">Reference proteome</keyword>
<dbReference type="EMBL" id="QGAC01000006">
    <property type="protein sequence ID" value="TKJ91809.1"/>
    <property type="molecule type" value="Genomic_DNA"/>
</dbReference>
<keyword evidence="1" id="KW-1133">Transmembrane helix</keyword>
<dbReference type="PANTHER" id="PTHR19353:SF19">
    <property type="entry name" value="DELTA(5) FATTY ACID DESATURASE C-RELATED"/>
    <property type="match status" value="1"/>
</dbReference>
<dbReference type="RefSeq" id="WP_137268995.1">
    <property type="nucleotide sequence ID" value="NZ_CP082141.1"/>
</dbReference>
<feature type="transmembrane region" description="Helical" evidence="1">
    <location>
        <begin position="70"/>
        <end position="88"/>
    </location>
</feature>
<dbReference type="InterPro" id="IPR012171">
    <property type="entry name" value="Fatty_acid_desaturase"/>
</dbReference>
<sequence>MADSLPPLRYPPDGEQAFHRALQREAHQYLSSHQDHRFAGGRQWLKAGLLLGLCVSCYLLSLFQSSQSGFFICYMLFMLMAMLLNINVNHDASHGVFSRSPRLNRLISRVVTLPLGLDPDYWRVRHVHFHHAYANIEHYDLDTEENGFFRQTPYQRWRPWMRWQHLYWPLIAALSLPYLTWVFDWADRCGKTPLAERRIMPGARGWLLFCGFKVLHLLLVLTVPLWAAEQQGIGMGVVLVAWLCSQMVASLFVVFLLLGTHWAEAEFYEVGPDGTLPQGWYRHNFATACDWLPAPAWLGHFTGGLNLHLTHHLFPGWHHRHYPRLAAIIARLAAEHGMQYRCISYRELLRRQQVFLRRMGQPEAMR</sequence>
<dbReference type="GO" id="GO:0008610">
    <property type="term" value="P:lipid biosynthetic process"/>
    <property type="evidence" value="ECO:0007669"/>
    <property type="project" value="UniProtKB-ARBA"/>
</dbReference>
<feature type="transmembrane region" description="Helical" evidence="1">
    <location>
        <begin position="44"/>
        <end position="63"/>
    </location>
</feature>
<feature type="transmembrane region" description="Helical" evidence="1">
    <location>
        <begin position="206"/>
        <end position="227"/>
    </location>
</feature>
<evidence type="ECO:0000313" key="3">
    <source>
        <dbReference type="EMBL" id="MBD8107006.1"/>
    </source>
</evidence>
<dbReference type="PANTHER" id="PTHR19353">
    <property type="entry name" value="FATTY ACID DESATURASE 2"/>
    <property type="match status" value="1"/>
</dbReference>
<dbReference type="EMBL" id="JACYNN010000006">
    <property type="protein sequence ID" value="MBD8107006.1"/>
    <property type="molecule type" value="Genomic_DNA"/>
</dbReference>
<feature type="domain" description="Fatty acid desaturase" evidence="2">
    <location>
        <begin position="71"/>
        <end position="342"/>
    </location>
</feature>
<dbReference type="GO" id="GO:0016020">
    <property type="term" value="C:membrane"/>
    <property type="evidence" value="ECO:0007669"/>
    <property type="project" value="TreeGrafter"/>
</dbReference>
<evidence type="ECO:0000313" key="5">
    <source>
        <dbReference type="Proteomes" id="UP000306393"/>
    </source>
</evidence>
<organism evidence="4 5">
    <name type="scientific">Erwinia persicina</name>
    <dbReference type="NCBI Taxonomy" id="55211"/>
    <lineage>
        <taxon>Bacteria</taxon>
        <taxon>Pseudomonadati</taxon>
        <taxon>Pseudomonadota</taxon>
        <taxon>Gammaproteobacteria</taxon>
        <taxon>Enterobacterales</taxon>
        <taxon>Erwiniaceae</taxon>
        <taxon>Erwinia</taxon>
    </lineage>
</organism>
<evidence type="ECO:0000313" key="4">
    <source>
        <dbReference type="EMBL" id="TKJ91809.1"/>
    </source>
</evidence>
<reference evidence="4 5" key="1">
    <citation type="journal article" date="2019" name="Sci. Rep.">
        <title>Differences in resource use lead to coexistence of seed-transmitted microbial populations.</title>
        <authorList>
            <person name="Torres-Cortes G."/>
            <person name="Garcia B.J."/>
            <person name="Compant S."/>
            <person name="Rezki S."/>
            <person name="Jones P."/>
            <person name="Preveaux A."/>
            <person name="Briand M."/>
            <person name="Roulet A."/>
            <person name="Bouchez O."/>
            <person name="Jacobson D."/>
            <person name="Barret M."/>
        </authorList>
    </citation>
    <scope>NUCLEOTIDE SEQUENCE [LARGE SCALE GENOMIC DNA]</scope>
    <source>
        <strain evidence="4 5">CFBP13511</strain>
    </source>
</reference>
<dbReference type="Proteomes" id="UP000661012">
    <property type="component" value="Unassembled WGS sequence"/>
</dbReference>